<dbReference type="AlphaFoldDB" id="F8IE92"/>
<evidence type="ECO:0000313" key="2">
    <source>
        <dbReference type="Proteomes" id="UP000000292"/>
    </source>
</evidence>
<dbReference type="EMBL" id="CP002902">
    <property type="protein sequence ID" value="AEJ45130.1"/>
    <property type="molecule type" value="Genomic_DNA"/>
</dbReference>
<gene>
    <name evidence="1" type="ordered locus">TC41_3251</name>
</gene>
<name>F8IE92_ALIAT</name>
<accession>F8IE92</accession>
<dbReference type="Proteomes" id="UP000000292">
    <property type="component" value="Chromosome"/>
</dbReference>
<proteinExistence type="predicted"/>
<evidence type="ECO:0000313" key="1">
    <source>
        <dbReference type="EMBL" id="AEJ45130.1"/>
    </source>
</evidence>
<reference evidence="1 2" key="1">
    <citation type="journal article" date="2011" name="J. Bacteriol.">
        <title>Complete Genome Sequence of Alicyclobacillus acidocaldarius Strain Tc-4-1.</title>
        <authorList>
            <person name="Chen Y."/>
            <person name="He Y."/>
            <person name="Zhang B."/>
            <person name="Yang J."/>
            <person name="Li W."/>
            <person name="Dong Z."/>
            <person name="Hu S."/>
        </authorList>
    </citation>
    <scope>NUCLEOTIDE SEQUENCE [LARGE SCALE GENOMIC DNA]</scope>
    <source>
        <strain evidence="1 2">Tc-4-1</strain>
    </source>
</reference>
<sequence length="37" mass="4144">MFILQEGNGYLNTTSFFTALVCPKTVYVAFRVGRNKG</sequence>
<dbReference type="KEGG" id="aad:TC41_3251"/>
<protein>
    <submittedName>
        <fullName evidence="1">Uncharacterized protein</fullName>
    </submittedName>
</protein>
<reference evidence="2" key="2">
    <citation type="submission" date="2011-06" db="EMBL/GenBank/DDBJ databases">
        <title>The complete genome sequence of Alicyclobacillus acidocaldarius sp. Tc-4-1.</title>
        <authorList>
            <person name="Chen Y."/>
            <person name="He Y."/>
            <person name="Dong Z."/>
            <person name="Hu S."/>
        </authorList>
    </citation>
    <scope>NUCLEOTIDE SEQUENCE [LARGE SCALE GENOMIC DNA]</scope>
    <source>
        <strain evidence="2">Tc-4-1</strain>
    </source>
</reference>
<dbReference type="PATRIC" id="fig|1048834.4.peg.3086"/>
<dbReference type="HOGENOM" id="CLU_3339217_0_0_9"/>
<organism evidence="1 2">
    <name type="scientific">Alicyclobacillus acidocaldarius (strain Tc-4-1)</name>
    <name type="common">Bacillus acidocaldarius</name>
    <dbReference type="NCBI Taxonomy" id="1048834"/>
    <lineage>
        <taxon>Bacteria</taxon>
        <taxon>Bacillati</taxon>
        <taxon>Bacillota</taxon>
        <taxon>Bacilli</taxon>
        <taxon>Bacillales</taxon>
        <taxon>Alicyclobacillaceae</taxon>
        <taxon>Alicyclobacillus</taxon>
    </lineage>
</organism>